<evidence type="ECO:0000259" key="3">
    <source>
        <dbReference type="SMART" id="SM00950"/>
    </source>
</evidence>
<protein>
    <recommendedName>
        <fullName evidence="2">Protein argonaute</fullName>
    </recommendedName>
</protein>
<dbReference type="RefSeq" id="WP_008838212.1">
    <property type="nucleotide sequence ID" value="NZ_AHAM01000187.1"/>
</dbReference>
<name>H0HWQ5_9HYPH</name>
<sequence length="789" mass="88067">MPTETNIYPVSGLSKLSVQYSVYKIIGLPPGTSAYHGNIQMLIDRLSRLLKAPVTTIERDGARHIVIPTDAGIPPHVKLVAMVVTLKPTGETIDLDFNTANDEYTLLRQRFLQFSIQSPLHGRPMLWQPRAGQAFYAKTPNRSFENIGLYHGVSLRVVPSPTGGWGLCIDVRSKFVQTRPLQQNLQPEDGKRLVGRTLVYRFGHQWFEIGFQGVADFDISHPLIAEDGRIFCLLEYANFKSRKPVPDVVANLDPAGSAIFYRTVGPELKHAPAGLCYLVEDVHTRDGARLQSHAILEPEVRRQLTEKFIDDHLKRLQLGNVELSVSRSAVPGKGKRFWIPSFEFGNKHILALSGKPAIGTRVRIEELGKKRSELLADQRAGFHDRTLLGRQYLVLPASVANGFGDQFKADLQKIVSGLYPQGGPYDPEIITYDDLGAKRSFIGQAKVIKQAMSRAALRPGNALVMIHSLDHRARMTDQLEAMIVKDFPVEFELVAAVIHTDTARGSYHCIERREGPIYQVEPKRKRRFEAYLRNVALSKVLLSNRKIPFVLEGQTRADMVIGIDVKQNTAALSLIAQGGRIAHCKTWSSRQREQLSAEQVANYLVELVKLEAASFKTRPRRIVVHRDGRTFPTEIEGLQKACALLAQAAIIAADFDLTIVEVKKSGPVTLRLFDTIVSPDHRRRTFNPRVGTWEALSESEGYVCTTGQPFGRRGTARPLHAVRVWGTMTIEDCLSDIFDLSCLAWSSPETGTRLPVSIKLCDRVLFEDAADYDADELNFGLDDQGEVSA</sequence>
<gene>
    <name evidence="4" type="ORF">MAXJ12_23102</name>
</gene>
<dbReference type="SMART" id="SM00950">
    <property type="entry name" value="Piwi"/>
    <property type="match status" value="1"/>
</dbReference>
<dbReference type="GO" id="GO:0003676">
    <property type="term" value="F:nucleic acid binding"/>
    <property type="evidence" value="ECO:0007669"/>
    <property type="project" value="InterPro"/>
</dbReference>
<dbReference type="InterPro" id="IPR036397">
    <property type="entry name" value="RNaseH_sf"/>
</dbReference>
<organism evidence="4 5">
    <name type="scientific">Mesorhizobium alhagi CCNWXJ12-2</name>
    <dbReference type="NCBI Taxonomy" id="1107882"/>
    <lineage>
        <taxon>Bacteria</taxon>
        <taxon>Pseudomonadati</taxon>
        <taxon>Pseudomonadota</taxon>
        <taxon>Alphaproteobacteria</taxon>
        <taxon>Hyphomicrobiales</taxon>
        <taxon>Phyllobacteriaceae</taxon>
        <taxon>Allomesorhizobium</taxon>
    </lineage>
</organism>
<dbReference type="EMBL" id="AHAM01000187">
    <property type="protein sequence ID" value="EHK54854.1"/>
    <property type="molecule type" value="Genomic_DNA"/>
</dbReference>
<dbReference type="SUPFAM" id="SSF53098">
    <property type="entry name" value="Ribonuclease H-like"/>
    <property type="match status" value="1"/>
</dbReference>
<evidence type="ECO:0000256" key="2">
    <source>
        <dbReference type="ARBA" id="ARBA00035032"/>
    </source>
</evidence>
<evidence type="ECO:0000256" key="1">
    <source>
        <dbReference type="ARBA" id="ARBA00035012"/>
    </source>
</evidence>
<dbReference type="Proteomes" id="UP000003250">
    <property type="component" value="Unassembled WGS sequence"/>
</dbReference>
<evidence type="ECO:0000313" key="5">
    <source>
        <dbReference type="Proteomes" id="UP000003250"/>
    </source>
</evidence>
<keyword evidence="5" id="KW-1185">Reference proteome</keyword>
<dbReference type="OrthoDB" id="784375at2"/>
<dbReference type="AlphaFoldDB" id="H0HWQ5"/>
<evidence type="ECO:0000313" key="4">
    <source>
        <dbReference type="EMBL" id="EHK54854.1"/>
    </source>
</evidence>
<dbReference type="InterPro" id="IPR003165">
    <property type="entry name" value="Piwi"/>
</dbReference>
<dbReference type="PATRIC" id="fig|1107882.3.peg.4506"/>
<dbReference type="Gene3D" id="3.30.420.10">
    <property type="entry name" value="Ribonuclease H-like superfamily/Ribonuclease H"/>
    <property type="match status" value="1"/>
</dbReference>
<accession>H0HWQ5</accession>
<dbReference type="InterPro" id="IPR012337">
    <property type="entry name" value="RNaseH-like_sf"/>
</dbReference>
<reference evidence="4 5" key="1">
    <citation type="journal article" date="2012" name="J. Bacteriol.">
        <title>Draft Genome Sequence of Mesorhizobium alhagi CCNWXJ12-2T, a Novel Salt-Resistant Species Isolated from the Desert of Northwestern China.</title>
        <authorList>
            <person name="Zhou M."/>
            <person name="Chen W."/>
            <person name="Chen H."/>
            <person name="Wei G."/>
        </authorList>
    </citation>
    <scope>NUCLEOTIDE SEQUENCE [LARGE SCALE GENOMIC DNA]</scope>
    <source>
        <strain evidence="4 5">CCNWXJ12-2</strain>
    </source>
</reference>
<comment type="similarity">
    <text evidence="1">Belongs to the argonaute family. Long pAgo subfamily.</text>
</comment>
<proteinExistence type="inferred from homology"/>
<dbReference type="Pfam" id="PF02171">
    <property type="entry name" value="Piwi"/>
    <property type="match status" value="1"/>
</dbReference>
<feature type="domain" description="Piwi" evidence="3">
    <location>
        <begin position="479"/>
        <end position="773"/>
    </location>
</feature>